<evidence type="ECO:0000259" key="11">
    <source>
        <dbReference type="PROSITE" id="PS51309"/>
    </source>
</evidence>
<reference evidence="13" key="1">
    <citation type="submission" date="2025-08" db="UniProtKB">
        <authorList>
            <consortium name="RefSeq"/>
        </authorList>
    </citation>
    <scope>IDENTIFICATION</scope>
</reference>
<feature type="region of interest" description="Disordered" evidence="7">
    <location>
        <begin position="1043"/>
        <end position="1078"/>
    </location>
</feature>
<accession>A0ABM1EUP9</accession>
<feature type="region of interest" description="Disordered" evidence="7">
    <location>
        <begin position="284"/>
        <end position="303"/>
    </location>
</feature>
<evidence type="ECO:0000313" key="13">
    <source>
        <dbReference type="RefSeq" id="XP_014675920.1"/>
    </source>
</evidence>
<dbReference type="InterPro" id="IPR002004">
    <property type="entry name" value="PABP_HYD_C"/>
</dbReference>
<feature type="compositionally biased region" description="Low complexity" evidence="7">
    <location>
        <begin position="1043"/>
        <end position="1055"/>
    </location>
</feature>
<proteinExistence type="predicted"/>
<evidence type="ECO:0000256" key="5">
    <source>
        <dbReference type="PROSITE-ProRule" id="PRU00104"/>
    </source>
</evidence>
<evidence type="ECO:0000259" key="10">
    <source>
        <dbReference type="PROSITE" id="PS51157"/>
    </source>
</evidence>
<name>A0ABM1EUP9_PRICU</name>
<feature type="compositionally biased region" description="Acidic residues" evidence="7">
    <location>
        <begin position="1633"/>
        <end position="1656"/>
    </location>
</feature>
<feature type="compositionally biased region" description="Polar residues" evidence="7">
    <location>
        <begin position="1586"/>
        <end position="1596"/>
    </location>
</feature>
<keyword evidence="12" id="KW-1185">Reference proteome</keyword>
<feature type="compositionally biased region" description="Low complexity" evidence="7">
    <location>
        <begin position="2045"/>
        <end position="2065"/>
    </location>
</feature>
<dbReference type="Gene3D" id="2.130.10.30">
    <property type="entry name" value="Regulator of chromosome condensation 1/beta-lactamase-inhibitor protein II"/>
    <property type="match status" value="1"/>
</dbReference>
<feature type="compositionally biased region" description="Low complexity" evidence="7">
    <location>
        <begin position="134"/>
        <end position="144"/>
    </location>
</feature>
<feature type="compositionally biased region" description="Low complexity" evidence="7">
    <location>
        <begin position="1065"/>
        <end position="1077"/>
    </location>
</feature>
<dbReference type="InterPro" id="IPR047503">
    <property type="entry name" value="UBR-box_UBR5"/>
</dbReference>
<keyword evidence="1" id="KW-0479">Metal-binding</keyword>
<dbReference type="SMART" id="SM00517">
    <property type="entry name" value="PolyA"/>
    <property type="match status" value="1"/>
</dbReference>
<dbReference type="Proteomes" id="UP000695022">
    <property type="component" value="Unplaced"/>
</dbReference>
<feature type="region of interest" description="Disordered" evidence="7">
    <location>
        <begin position="1726"/>
        <end position="1762"/>
    </location>
</feature>
<feature type="region of interest" description="Disordered" evidence="7">
    <location>
        <begin position="2667"/>
        <end position="2691"/>
    </location>
</feature>
<dbReference type="Gene3D" id="3.30.2410.10">
    <property type="entry name" value="Hect, E3 ligase catalytic domain"/>
    <property type="match status" value="1"/>
</dbReference>
<feature type="compositionally biased region" description="Acidic residues" evidence="7">
    <location>
        <begin position="2679"/>
        <end position="2688"/>
    </location>
</feature>
<dbReference type="PROSITE" id="PS51157">
    <property type="entry name" value="ZF_UBR"/>
    <property type="match status" value="1"/>
</dbReference>
<feature type="compositionally biased region" description="Polar residues" evidence="7">
    <location>
        <begin position="1355"/>
        <end position="1366"/>
    </location>
</feature>
<evidence type="ECO:0000313" key="12">
    <source>
        <dbReference type="Proteomes" id="UP000695022"/>
    </source>
</evidence>
<feature type="domain" description="UBR-type" evidence="10">
    <location>
        <begin position="1239"/>
        <end position="1307"/>
    </location>
</feature>
<evidence type="ECO:0000256" key="2">
    <source>
        <dbReference type="ARBA" id="ARBA00022771"/>
    </source>
</evidence>
<dbReference type="PANTHER" id="PTHR46276:SF1">
    <property type="entry name" value="E3 UBIQUITIN-PROTEIN LIGASE UBR5"/>
    <property type="match status" value="1"/>
</dbReference>
<dbReference type="CDD" id="cd19675">
    <property type="entry name" value="UBR-box_UBR5"/>
    <property type="match status" value="1"/>
</dbReference>
<keyword evidence="2" id="KW-0863">Zinc-finger</keyword>
<dbReference type="SUPFAM" id="SSF50985">
    <property type="entry name" value="RCC1/BLIP-II"/>
    <property type="match status" value="1"/>
</dbReference>
<feature type="compositionally biased region" description="Basic and acidic residues" evidence="7">
    <location>
        <begin position="290"/>
        <end position="303"/>
    </location>
</feature>
<dbReference type="CDD" id="cd14423">
    <property type="entry name" value="CUE_UBR5"/>
    <property type="match status" value="1"/>
</dbReference>
<dbReference type="GeneID" id="106815906"/>
<dbReference type="Pfam" id="PF00632">
    <property type="entry name" value="HECT"/>
    <property type="match status" value="2"/>
</dbReference>
<feature type="region of interest" description="Disordered" evidence="7">
    <location>
        <begin position="84"/>
        <end position="103"/>
    </location>
</feature>
<keyword evidence="3 5" id="KW-0833">Ubl conjugation pathway</keyword>
<feature type="region of interest" description="Disordered" evidence="7">
    <location>
        <begin position="1538"/>
        <end position="1712"/>
    </location>
</feature>
<dbReference type="Gene3D" id="1.10.1900.10">
    <property type="entry name" value="c-terminal domain of poly(a) binding protein"/>
    <property type="match status" value="1"/>
</dbReference>
<organism evidence="12 13">
    <name type="scientific">Priapulus caudatus</name>
    <name type="common">Priapulid worm</name>
    <dbReference type="NCBI Taxonomy" id="37621"/>
    <lineage>
        <taxon>Eukaryota</taxon>
        <taxon>Metazoa</taxon>
        <taxon>Ecdysozoa</taxon>
        <taxon>Scalidophora</taxon>
        <taxon>Priapulida</taxon>
        <taxon>Priapulimorpha</taxon>
        <taxon>Priapulimorphida</taxon>
        <taxon>Priapulidae</taxon>
        <taxon>Priapulus</taxon>
    </lineage>
</organism>
<evidence type="ECO:0000256" key="1">
    <source>
        <dbReference type="ARBA" id="ARBA00022723"/>
    </source>
</evidence>
<dbReference type="InterPro" id="IPR003126">
    <property type="entry name" value="Znf_UBR"/>
</dbReference>
<dbReference type="Pfam" id="PF00658">
    <property type="entry name" value="MLLE"/>
    <property type="match status" value="1"/>
</dbReference>
<feature type="compositionally biased region" description="Acidic residues" evidence="7">
    <location>
        <begin position="1679"/>
        <end position="1711"/>
    </location>
</feature>
<feature type="domain" description="HECT" evidence="9">
    <location>
        <begin position="2193"/>
        <end position="2265"/>
    </location>
</feature>
<feature type="domain" description="UBA" evidence="8">
    <location>
        <begin position="183"/>
        <end position="225"/>
    </location>
</feature>
<dbReference type="InterPro" id="IPR035983">
    <property type="entry name" value="Hect_E3_ubiquitin_ligase"/>
</dbReference>
<feature type="region of interest" description="Disordered" evidence="7">
    <location>
        <begin position="128"/>
        <end position="162"/>
    </location>
</feature>
<dbReference type="SUPFAM" id="SSF63570">
    <property type="entry name" value="PABC (PABP) domain"/>
    <property type="match status" value="1"/>
</dbReference>
<dbReference type="PROSITE" id="PS50237">
    <property type="entry name" value="HECT"/>
    <property type="match status" value="2"/>
</dbReference>
<evidence type="ECO:0000259" key="8">
    <source>
        <dbReference type="PROSITE" id="PS50030"/>
    </source>
</evidence>
<feature type="compositionally biased region" description="Pro residues" evidence="7">
    <location>
        <begin position="2339"/>
        <end position="2355"/>
    </location>
</feature>
<dbReference type="InterPro" id="IPR024725">
    <property type="entry name" value="UBR5_UBA"/>
</dbReference>
<feature type="region of interest" description="Disordered" evidence="7">
    <location>
        <begin position="2037"/>
        <end position="2065"/>
    </location>
</feature>
<keyword evidence="4" id="KW-0862">Zinc</keyword>
<dbReference type="PROSITE" id="PS50030">
    <property type="entry name" value="UBA"/>
    <property type="match status" value="1"/>
</dbReference>
<evidence type="ECO:0000256" key="3">
    <source>
        <dbReference type="ARBA" id="ARBA00022786"/>
    </source>
</evidence>
<dbReference type="PANTHER" id="PTHR46276">
    <property type="entry name" value="E3 UBIQUITIN-PROTEIN LIGASE UBR5"/>
    <property type="match status" value="1"/>
</dbReference>
<protein>
    <submittedName>
        <fullName evidence="13">E3 ubiquitin-protein ligase UBR5-like</fullName>
    </submittedName>
</protein>
<feature type="compositionally biased region" description="Basic and acidic residues" evidence="7">
    <location>
        <begin position="1899"/>
        <end position="1917"/>
    </location>
</feature>
<feature type="compositionally biased region" description="Basic and acidic residues" evidence="7">
    <location>
        <begin position="586"/>
        <end position="606"/>
    </location>
</feature>
<feature type="region of interest" description="Disordered" evidence="7">
    <location>
        <begin position="582"/>
        <end position="624"/>
    </location>
</feature>
<dbReference type="Gene3D" id="1.10.8.10">
    <property type="entry name" value="DNA helicase RuvA subunit, C-terminal domain"/>
    <property type="match status" value="1"/>
</dbReference>
<dbReference type="SUPFAM" id="SSF56204">
    <property type="entry name" value="Hect, E3 ligase catalytic domain"/>
    <property type="match status" value="2"/>
</dbReference>
<comment type="caution">
    <text evidence="5">Lacks conserved residue(s) required for the propagation of feature annotation.</text>
</comment>
<feature type="region of interest" description="Disordered" evidence="7">
    <location>
        <begin position="2335"/>
        <end position="2360"/>
    </location>
</feature>
<evidence type="ECO:0000256" key="6">
    <source>
        <dbReference type="PROSITE-ProRule" id="PRU00508"/>
    </source>
</evidence>
<dbReference type="PROSITE" id="PS51309">
    <property type="entry name" value="PABC"/>
    <property type="match status" value="1"/>
</dbReference>
<feature type="compositionally biased region" description="Basic and acidic residues" evidence="7">
    <location>
        <begin position="2544"/>
        <end position="2566"/>
    </location>
</feature>
<evidence type="ECO:0000259" key="9">
    <source>
        <dbReference type="PROSITE" id="PS50237"/>
    </source>
</evidence>
<feature type="domain" description="PABC" evidence="11">
    <location>
        <begin position="2576"/>
        <end position="2653"/>
    </location>
</feature>
<sequence>MSFLHFIVHPLPGSEDQLNDKLREVSDKVSRHGYATPPVFTRLQGVSVVQCVVGPSHIALLLEDGRLCRVSYALLTDRLDLTKTDNSKGVAPTKGGGAAPMRLDTDGTAAAPEILVFEEIIGHPLRRLNLNGGTSRTTTPTTTTASAVARQPQRTRGRVIRAASRGRGSGVIVGQRPVIPAPMVPEELINQAQVVLQGKSRNLIIRELQRTNLDVNLAVNNLLSRDDEDGDDGEDSQDAYMPEDLISLLDAGIGGDHPSVIIDADSAMFSEDMFNSYSSLRNLGGSRTRAAGERERDGDRERESSFRFRDRRWNSSSSPNMSGLFWNWMTGSFFAAVTRFSGLSAEASPPTPESRSALSPATEEDGTRFVQIAALFSELVAIDSHGRLRQWRWHDSHPYTSADVSIMGSVYHPKAPSLQLVERVVSIASCSVRASVLTESGKVATFVDEALDQVAGKLEHPAQLFPDYAGDKILSLHVCSLYTCARLESGTLCWWGVLPFGQRKKMWEKIRNKARKQQGHVPTGSEITIGSQVCLRSSPMYHVGAVGFTSIGGRPRVGQLLEPAWSLNDNCRFKLLHQPKAASVEPKLEQKKTEIKADSKSSDSKPDMPPPPSPASSTCSDSAFPSPGPVKDLISLLDAGIGGDHPSVIIDADSAMFSEDMFNSYSSLRNLGGSRTRAENNFADANGSPSHCFPPTKFPSERSHKYEAMWSFTLPVWLGCERFGTLCGVECYEVVRGAESPVPGDLADSDGTGDTERRVDGAYALVHFGLLDKTPTAGSSSSNTDDPLSILQDCRLLRKDDLQVMKSSSNQRVPDCFVKCPRRVNLSEHGQILAITVDPQGIRCIVRGRCKLMYIVHSLSTSKVVLEAAFPTNIDAFSGLNPSSVAMYNGGEDSILLLQDGNKALYPMARDSLDGIRDPLWTNLLPVRCLGMTVQSLTVTSTMKNKAAVIVLALENQLLIPYILRSDVEAVRQVLAVLATDAGASKLNRVLLERCDGNRNLLHVAVSVCCPTSNKESNDSDAFSSISETLSAVDALTSAVGTGAGTSSFSARSSSGSGGGGGSGNLRRSSSASMSSRVFPGLEDEEAHSLGIPSFSWPAMDQAFDSVRALASYGSRTSPSRDAGPSAGQTAQPLLASSAIAPVVSEEKERSSNALKIVRLLCDSSALNPHFINLLSAKDAQGQTPFMAATAGRAYGAALALLDAAQQAARSDVAALAACVYPAGSTPDDSPLHVVCCNDTCSFTWTGKEHINQDIFECRTCGLTETLCCCTECARVCHKGHDCKLKHTAPTAYCDCWERCKCRALVAGQQGPRLELLNRLVSDTDLVTLPNSRKENILLFLVQTVGRQMIEQRQYRQSRSRATTSIARKPTPIEEPPMPDRDLEPPRFSRRALERILTDWKAVQAMMMSGCSRQENSTSDVYEEQVYLKSQSGTTLLDKFTHCLLVKCSLEMLDILLTTVIREMQHEAETRRDEACINISQPLVKCKRVFQALINISIEELCEIADSLIAPARLGVARPSAPFPLVTSSVDAVQGSEELFAVDPLPPRSSEDDPVSEDGPRSSYPPPSSPPPSYPAPSSPPPTYSQMETGPDSQGQRQDRSMEGGEREVHEVEVVVAGEEEDDHPQEAPAQSEQEDEVGNESDMDLELLAESESDSESVHSGPSLRRSTITAATAGSDPGDDSDGSSNHDDEEEEEEDEEDSEAGESDDQADGVQDLVDEQLERRAAGAGGQGTRALQAPPALQWAIRPREGSSRTTGGLVSVSTARGSGGLIYIDPSNLRRGNTVTTTATSTASHHDVAPTVSTTNSTLARAFGIVMRQITDLLTMLQDYPALVPNLSRVLDISYTESLDIHAYLEYHLKPTWDWTLTVMDSTEAQLRFGSALSSVTDPTHPQHPLFSHRERPPRDQHRQPAVDARRRPRFSTTGRGCATIVAGAETTSSTRRDFLNYALSLMRAHNNEHSDSLPVLDVSALKHIAYVFDALIYYMRSGVDSFCGSECQSPRGPELVRARVTLACCCAAATGGLHLPLASHSRRTADNDRRCLGGSPAASAAPPASPSRLGAGARTRRSRLLMLDRAGGGSGGGSDAALWTARGWRRHAVEATGTCAALPPRPPAARPCASTDPAVSARLERSAERVVVAAAAAEIAAPRDAEQPPFARREFGLQQCAGPPTRQRALQRAVVNGVRSADSQGRIIGLCLLQNELCPFHFNRHVIKYALGHKIGWHDLAFFDPVMYESLRQLILDAEPKAASLMFAALDLTFSIDFRPEEFVHASSARSATTSAKVATRSPEVARSSEVAAREQEQPVNLVTSEIVDAADDVSANVTVETSPVVTLIAQPPPPPPPLHTLPPAPPTRDAEPLSLRQFPAQSVTPPSLPSRPSNVIGTLVSHDILLGRWRTTLDLFGRVFVEDVGAEPGSIISELGGFPVKEAKFRREMEKLRNSQQRDLSMEVERERPQLIQQTLKQLNQFYNRRTNTVGPVMAVHRVKVSFKEEPGEGSGVARSYYTAVANAFLSGEKLPSLDGTQIGVGKGLQYNLIQRLRTREREREQQRRALQRERSKERTSRRTTLSYDARTFVAPGEGENEHLPEDKRQLGERLYPKVQALRPTLAGKITGMLLELSPAQLLLLLASEDSLMGRVEEAVEIIMSQGNRNSDSPLDLELFNLSSEKTKRRSSDTEGDDEETLDDSAPLFYQPSKRGFYSPRPGKNTPERLNCFRNVGRIIEALPAVQTNSVHSNFQPSRNQSFSIDFRPEEGGGQVELIPHGSEVEVTPQNVYEYVRLYAEYRMVKVAEKSLENLKQGVFDVLPNNALDGLTAEDFRLLLNGVGKVDVQTLIGYTSFMNESGESGEKLLRFKRWFWSIVEKMNNQERQDLVYFWTSSPALPASEEGFQPMPTITVRPADDNHLPTANTCISRLYIPLYSSKAVLKQKLLLAIKTKTFGFV</sequence>
<dbReference type="RefSeq" id="XP_014675920.1">
    <property type="nucleotide sequence ID" value="XM_014820434.1"/>
</dbReference>
<dbReference type="SMART" id="SM00396">
    <property type="entry name" value="ZnF_UBR1"/>
    <property type="match status" value="1"/>
</dbReference>
<evidence type="ECO:0000256" key="7">
    <source>
        <dbReference type="SAM" id="MobiDB-lite"/>
    </source>
</evidence>
<dbReference type="InterPro" id="IPR000569">
    <property type="entry name" value="HECT_dom"/>
</dbReference>
<feature type="region of interest" description="Disordered" evidence="7">
    <location>
        <begin position="1353"/>
        <end position="1385"/>
    </location>
</feature>
<dbReference type="Gene3D" id="3.30.2160.10">
    <property type="entry name" value="Hect, E3 ligase catalytic domain"/>
    <property type="match status" value="2"/>
</dbReference>
<dbReference type="Gene3D" id="3.90.1750.10">
    <property type="entry name" value="Hect, E3 ligase catalytic domains"/>
    <property type="match status" value="3"/>
</dbReference>
<feature type="region of interest" description="Disordered" evidence="7">
    <location>
        <begin position="1885"/>
        <end position="1920"/>
    </location>
</feature>
<dbReference type="InterPro" id="IPR036053">
    <property type="entry name" value="PABP-dom"/>
</dbReference>
<gene>
    <name evidence="13" type="primary">LOC106815906</name>
</gene>
<feature type="active site" description="Glycyl thioester intermediate" evidence="5">
    <location>
        <position position="2914"/>
    </location>
</feature>
<dbReference type="Pfam" id="PF11547">
    <property type="entry name" value="E3_UbLigase_EDD"/>
    <property type="match status" value="1"/>
</dbReference>
<feature type="compositionally biased region" description="Pro residues" evidence="7">
    <location>
        <begin position="1563"/>
        <end position="1583"/>
    </location>
</feature>
<feature type="compositionally biased region" description="Basic and acidic residues" evidence="7">
    <location>
        <begin position="1597"/>
        <end position="1613"/>
    </location>
</feature>
<dbReference type="InterPro" id="IPR009091">
    <property type="entry name" value="RCC1/BLIP-II"/>
</dbReference>
<dbReference type="SMART" id="SM00119">
    <property type="entry name" value="HECTc"/>
    <property type="match status" value="1"/>
</dbReference>
<dbReference type="InterPro" id="IPR015940">
    <property type="entry name" value="UBA"/>
</dbReference>
<evidence type="ECO:0000256" key="4">
    <source>
        <dbReference type="ARBA" id="ARBA00022833"/>
    </source>
</evidence>
<feature type="region of interest" description="Disordered" evidence="7">
    <location>
        <begin position="2544"/>
        <end position="2571"/>
    </location>
</feature>
<feature type="domain" description="HECT" evidence="9">
    <location>
        <begin position="2759"/>
        <end position="2945"/>
    </location>
</feature>
<feature type="zinc finger region" description="UBR-type" evidence="6">
    <location>
        <begin position="1239"/>
        <end position="1307"/>
    </location>
</feature>